<dbReference type="Pfam" id="PF13439">
    <property type="entry name" value="Glyco_transf_4"/>
    <property type="match status" value="1"/>
</dbReference>
<keyword evidence="3" id="KW-0808">Transferase</keyword>
<dbReference type="SUPFAM" id="SSF53756">
    <property type="entry name" value="UDP-Glycosyltransferase/glycogen phosphorylase"/>
    <property type="match status" value="1"/>
</dbReference>
<dbReference type="GO" id="GO:0016757">
    <property type="term" value="F:glycosyltransferase activity"/>
    <property type="evidence" value="ECO:0007669"/>
    <property type="project" value="InterPro"/>
</dbReference>
<evidence type="ECO:0000259" key="1">
    <source>
        <dbReference type="Pfam" id="PF00534"/>
    </source>
</evidence>
<dbReference type="Proteomes" id="UP000282311">
    <property type="component" value="Unassembled WGS sequence"/>
</dbReference>
<dbReference type="PANTHER" id="PTHR12526">
    <property type="entry name" value="GLYCOSYLTRANSFERASE"/>
    <property type="match status" value="1"/>
</dbReference>
<accession>A0A3B0CLP2</accession>
<comment type="caution">
    <text evidence="3">The sequence shown here is derived from an EMBL/GenBank/DDBJ whole genome shotgun (WGS) entry which is preliminary data.</text>
</comment>
<protein>
    <submittedName>
        <fullName evidence="3">Glycosyltransferase</fullName>
    </submittedName>
</protein>
<evidence type="ECO:0000259" key="2">
    <source>
        <dbReference type="Pfam" id="PF13439"/>
    </source>
</evidence>
<reference evidence="3 4" key="1">
    <citation type="journal article" date="2007" name="Int. J. Syst. Evol. Microbiol.">
        <title>Paenibacillus ginsengarvi sp. nov., isolated from soil from ginseng cultivation.</title>
        <authorList>
            <person name="Yoon M.H."/>
            <person name="Ten L.N."/>
            <person name="Im W.T."/>
        </authorList>
    </citation>
    <scope>NUCLEOTIDE SEQUENCE [LARGE SCALE GENOMIC DNA]</scope>
    <source>
        <strain evidence="3 4">KCTC 13059</strain>
    </source>
</reference>
<proteinExistence type="predicted"/>
<dbReference type="AlphaFoldDB" id="A0A3B0CLP2"/>
<dbReference type="EMBL" id="RBAH01000004">
    <property type="protein sequence ID" value="RKN85658.1"/>
    <property type="molecule type" value="Genomic_DNA"/>
</dbReference>
<feature type="domain" description="Glycosyl transferase family 1" evidence="1">
    <location>
        <begin position="194"/>
        <end position="362"/>
    </location>
</feature>
<dbReference type="InterPro" id="IPR001296">
    <property type="entry name" value="Glyco_trans_1"/>
</dbReference>
<organism evidence="3 4">
    <name type="scientific">Paenibacillus ginsengarvi</name>
    <dbReference type="NCBI Taxonomy" id="400777"/>
    <lineage>
        <taxon>Bacteria</taxon>
        <taxon>Bacillati</taxon>
        <taxon>Bacillota</taxon>
        <taxon>Bacilli</taxon>
        <taxon>Bacillales</taxon>
        <taxon>Paenibacillaceae</taxon>
        <taxon>Paenibacillus</taxon>
    </lineage>
</organism>
<feature type="domain" description="Glycosyltransferase subfamily 4-like N-terminal" evidence="2">
    <location>
        <begin position="19"/>
        <end position="184"/>
    </location>
</feature>
<evidence type="ECO:0000313" key="4">
    <source>
        <dbReference type="Proteomes" id="UP000282311"/>
    </source>
</evidence>
<dbReference type="Gene3D" id="3.40.50.2000">
    <property type="entry name" value="Glycogen Phosphorylase B"/>
    <property type="match status" value="2"/>
</dbReference>
<keyword evidence="4" id="KW-1185">Reference proteome</keyword>
<name>A0A3B0CLP2_9BACL</name>
<dbReference type="Pfam" id="PF00534">
    <property type="entry name" value="Glycos_transf_1"/>
    <property type="match status" value="1"/>
</dbReference>
<dbReference type="RefSeq" id="WP_120746680.1">
    <property type="nucleotide sequence ID" value="NZ_RBAH01000004.1"/>
</dbReference>
<dbReference type="OrthoDB" id="9804196at2"/>
<evidence type="ECO:0000313" key="3">
    <source>
        <dbReference type="EMBL" id="RKN85658.1"/>
    </source>
</evidence>
<sequence>MGGSRKKVRIVYIIGTLVPGGAERHVVELVKELDKDLFEPIVYCLREKGALASQVEQIGVPVKVMGIVNCCSRLQFMKLILKVIWKMRNALKEDRPHIVHTYLYWANVYGVIAAKLAGIENIVTSRRSLGAYKDRKPWLQWIENMTNIFADVVTANSKEVYNDTLQREKFIAKKLTLIYNGVNESTFKRSHIDTESLRRKLHIPENHYVVTNVANLHSYKGHLEFVEAAAAVLRRQSNVCFLLVGRDAGMQSELERLVKHWDIADKVKFLGVRQDMVDILNITDIQVLSSYEEGFSNAILEGMACSLPLVVTRVGGNPEAVIDNFNGYVVLPRNSDQLKGAIMKLLSDHHARVAMGERGRKRVEELFTLKVMAQNYREMYCKLDKAIGS</sequence>
<dbReference type="InterPro" id="IPR028098">
    <property type="entry name" value="Glyco_trans_4-like_N"/>
</dbReference>
<gene>
    <name evidence="3" type="ORF">D7M11_08250</name>
</gene>
<dbReference type="PANTHER" id="PTHR12526:SF623">
    <property type="entry name" value="WABG"/>
    <property type="match status" value="1"/>
</dbReference>